<proteinExistence type="predicted"/>
<keyword evidence="3" id="KW-1185">Reference proteome</keyword>
<dbReference type="PROSITE" id="PS51257">
    <property type="entry name" value="PROKAR_LIPOPROTEIN"/>
    <property type="match status" value="1"/>
</dbReference>
<accession>A0ABN3AL03</accession>
<reference evidence="2 3" key="1">
    <citation type="journal article" date="2019" name="Int. J. Syst. Evol. Microbiol.">
        <title>The Global Catalogue of Microorganisms (GCM) 10K type strain sequencing project: providing services to taxonomists for standard genome sequencing and annotation.</title>
        <authorList>
            <consortium name="The Broad Institute Genomics Platform"/>
            <consortium name="The Broad Institute Genome Sequencing Center for Infectious Disease"/>
            <person name="Wu L."/>
            <person name="Ma J."/>
        </authorList>
    </citation>
    <scope>NUCLEOTIDE SEQUENCE [LARGE SCALE GENOMIC DNA]</scope>
    <source>
        <strain evidence="2 3">JCM 16026</strain>
    </source>
</reference>
<protein>
    <recommendedName>
        <fullName evidence="4">Lipoprotein</fullName>
    </recommendedName>
</protein>
<dbReference type="EMBL" id="BAAAQT010000005">
    <property type="protein sequence ID" value="GAA2171800.1"/>
    <property type="molecule type" value="Genomic_DNA"/>
</dbReference>
<feature type="chain" id="PRO_5045432432" description="Lipoprotein" evidence="1">
    <location>
        <begin position="26"/>
        <end position="164"/>
    </location>
</feature>
<evidence type="ECO:0008006" key="4">
    <source>
        <dbReference type="Google" id="ProtNLM"/>
    </source>
</evidence>
<keyword evidence="1" id="KW-0732">Signal</keyword>
<evidence type="ECO:0000313" key="2">
    <source>
        <dbReference type="EMBL" id="GAA2171800.1"/>
    </source>
</evidence>
<dbReference type="Proteomes" id="UP001501599">
    <property type="component" value="Unassembled WGS sequence"/>
</dbReference>
<evidence type="ECO:0000313" key="3">
    <source>
        <dbReference type="Proteomes" id="UP001501599"/>
    </source>
</evidence>
<organism evidence="2 3">
    <name type="scientific">Agrococcus versicolor</name>
    <dbReference type="NCBI Taxonomy" id="501482"/>
    <lineage>
        <taxon>Bacteria</taxon>
        <taxon>Bacillati</taxon>
        <taxon>Actinomycetota</taxon>
        <taxon>Actinomycetes</taxon>
        <taxon>Micrococcales</taxon>
        <taxon>Microbacteriaceae</taxon>
        <taxon>Agrococcus</taxon>
    </lineage>
</organism>
<name>A0ABN3AL03_9MICO</name>
<sequence>MRLRQRALRGLAAGAAATSLMLVLAGCVGGAEDDGPTGPNGYDLGGTIGEVNAWVDVSETTSALDVILERSGESQPVGVCLGSGGTVCVLGDVATEPYVVFMGPAGENVATITWYGAPIEMTRLEGVPLELNQVFVAVPPPGDPAAISYSFSVADASGAVIYTQ</sequence>
<dbReference type="RefSeq" id="WP_344340379.1">
    <property type="nucleotide sequence ID" value="NZ_BAAAQT010000005.1"/>
</dbReference>
<gene>
    <name evidence="2" type="ORF">GCM10009846_07050</name>
</gene>
<comment type="caution">
    <text evidence="2">The sequence shown here is derived from an EMBL/GenBank/DDBJ whole genome shotgun (WGS) entry which is preliminary data.</text>
</comment>
<evidence type="ECO:0000256" key="1">
    <source>
        <dbReference type="SAM" id="SignalP"/>
    </source>
</evidence>
<feature type="signal peptide" evidence="1">
    <location>
        <begin position="1"/>
        <end position="25"/>
    </location>
</feature>